<dbReference type="InterPro" id="IPR051017">
    <property type="entry name" value="Aldolase-II_Adducin_sf"/>
</dbReference>
<comment type="similarity">
    <text evidence="1">Belongs to the aldolase class II family.</text>
</comment>
<protein>
    <submittedName>
        <fullName evidence="3">Class II aldolase/adducin family protein</fullName>
    </submittedName>
</protein>
<dbReference type="SMART" id="SM01007">
    <property type="entry name" value="Aldolase_II"/>
    <property type="match status" value="1"/>
</dbReference>
<dbReference type="Gene3D" id="3.40.225.10">
    <property type="entry name" value="Class II aldolase/adducin N-terminal domain"/>
    <property type="match status" value="1"/>
</dbReference>
<dbReference type="SUPFAM" id="SSF53639">
    <property type="entry name" value="AraD/HMP-PK domain-like"/>
    <property type="match status" value="1"/>
</dbReference>
<dbReference type="PANTHER" id="PTHR10672:SF3">
    <property type="entry name" value="PROTEIN HU-LI TAI SHAO"/>
    <property type="match status" value="1"/>
</dbReference>
<dbReference type="GO" id="GO:0005856">
    <property type="term" value="C:cytoskeleton"/>
    <property type="evidence" value="ECO:0007669"/>
    <property type="project" value="TreeGrafter"/>
</dbReference>
<dbReference type="GO" id="GO:0005996">
    <property type="term" value="P:monosaccharide metabolic process"/>
    <property type="evidence" value="ECO:0007669"/>
    <property type="project" value="UniProtKB-ARBA"/>
</dbReference>
<reference evidence="3 4" key="1">
    <citation type="submission" date="2018-12" db="EMBL/GenBank/DDBJ databases">
        <authorList>
            <person name="Yu L."/>
        </authorList>
    </citation>
    <scope>NUCLEOTIDE SEQUENCE [LARGE SCALE GENOMIC DNA]</scope>
    <source>
        <strain evidence="3 4">11S</strain>
    </source>
</reference>
<comment type="caution">
    <text evidence="3">The sequence shown here is derived from an EMBL/GenBank/DDBJ whole genome shotgun (WGS) entry which is preliminary data.</text>
</comment>
<accession>A0A431V730</accession>
<gene>
    <name evidence="3" type="ORF">EKG36_03230</name>
</gene>
<evidence type="ECO:0000256" key="1">
    <source>
        <dbReference type="ARBA" id="ARBA00037961"/>
    </source>
</evidence>
<proteinExistence type="inferred from homology"/>
<feature type="domain" description="Class II aldolase/adducin N-terminal" evidence="2">
    <location>
        <begin position="16"/>
        <end position="193"/>
    </location>
</feature>
<evidence type="ECO:0000313" key="3">
    <source>
        <dbReference type="EMBL" id="RTR06501.1"/>
    </source>
</evidence>
<dbReference type="Proteomes" id="UP000267400">
    <property type="component" value="Unassembled WGS sequence"/>
</dbReference>
<sequence>MRHPLNCSDAEWQQRVELAAAYQLCDHFGFSDLVWTHLSARVPGEPGRFLLNPEGLMFDEITASNLVKIDIEGHAVDGGRANPAAFTIHSAVYRARADHACAMHLHSRAANAVSTLAEGLLPVHQFCLEIGEVAYHDYEGFALDHAERERLAADLGDKHLMILRNHGMLGVGHDVASTFKRIYYLEKACETQLDALSMGRQLTLIPDDICRKARAQAAAWGDPGALEWQALLRLLARKGIDAHLR</sequence>
<dbReference type="PANTHER" id="PTHR10672">
    <property type="entry name" value="ADDUCIN"/>
    <property type="match status" value="1"/>
</dbReference>
<dbReference type="NCBIfam" id="NF005451">
    <property type="entry name" value="PRK07044.1"/>
    <property type="match status" value="1"/>
</dbReference>
<dbReference type="InterPro" id="IPR036409">
    <property type="entry name" value="Aldolase_II/adducin_N_sf"/>
</dbReference>
<dbReference type="AlphaFoldDB" id="A0A431V730"/>
<dbReference type="RefSeq" id="WP_126480982.1">
    <property type="nucleotide sequence ID" value="NZ_RXNS01000002.1"/>
</dbReference>
<dbReference type="EMBL" id="RXNS01000002">
    <property type="protein sequence ID" value="RTR06501.1"/>
    <property type="molecule type" value="Genomic_DNA"/>
</dbReference>
<evidence type="ECO:0000259" key="2">
    <source>
        <dbReference type="SMART" id="SM01007"/>
    </source>
</evidence>
<organism evidence="3 4">
    <name type="scientific">Halomonas nitroreducens</name>
    <dbReference type="NCBI Taxonomy" id="447425"/>
    <lineage>
        <taxon>Bacteria</taxon>
        <taxon>Pseudomonadati</taxon>
        <taxon>Pseudomonadota</taxon>
        <taxon>Gammaproteobacteria</taxon>
        <taxon>Oceanospirillales</taxon>
        <taxon>Halomonadaceae</taxon>
        <taxon>Halomonas</taxon>
    </lineage>
</organism>
<dbReference type="InterPro" id="IPR001303">
    <property type="entry name" value="Aldolase_II/adducin_N"/>
</dbReference>
<dbReference type="GO" id="GO:0051015">
    <property type="term" value="F:actin filament binding"/>
    <property type="evidence" value="ECO:0007669"/>
    <property type="project" value="TreeGrafter"/>
</dbReference>
<keyword evidence="4" id="KW-1185">Reference proteome</keyword>
<dbReference type="Pfam" id="PF00596">
    <property type="entry name" value="Aldolase_II"/>
    <property type="match status" value="1"/>
</dbReference>
<evidence type="ECO:0000313" key="4">
    <source>
        <dbReference type="Proteomes" id="UP000267400"/>
    </source>
</evidence>
<dbReference type="OrthoDB" id="8859181at2"/>
<name>A0A431V730_9GAMM</name>